<proteinExistence type="predicted"/>
<reference evidence="2 3" key="1">
    <citation type="submission" date="2018-02" db="EMBL/GenBank/DDBJ databases">
        <title>Bacteriophage NCPPB3778 and a type I-E CRISPR drive the evolution of the US Biological Select Agent, Rathayibacter toxicus.</title>
        <authorList>
            <person name="Davis E.W.II."/>
            <person name="Tabima J.F."/>
            <person name="Weisberg A.J."/>
            <person name="Lopes L.D."/>
            <person name="Wiseman M.S."/>
            <person name="Wiseman M.S."/>
            <person name="Pupko T."/>
            <person name="Belcher M.S."/>
            <person name="Sechler A.J."/>
            <person name="Tancos M.A."/>
            <person name="Schroeder B.K."/>
            <person name="Murray T.D."/>
            <person name="Luster D.G."/>
            <person name="Schneider W.L."/>
            <person name="Rogers E."/>
            <person name="Andreote F.D."/>
            <person name="Grunwald N.J."/>
            <person name="Putnam M.L."/>
            <person name="Chang J.H."/>
        </authorList>
    </citation>
    <scope>NUCLEOTIDE SEQUENCE [LARGE SCALE GENOMIC DNA]</scope>
    <source>
        <strain evidence="2 3">FH99</strain>
    </source>
</reference>
<dbReference type="InterPro" id="IPR012334">
    <property type="entry name" value="Pectin_lyas_fold"/>
</dbReference>
<protein>
    <recommendedName>
        <fullName evidence="1">Rhamnogalacturonase A/B/Epimerase-like pectate lyase domain-containing protein</fullName>
    </recommendedName>
</protein>
<gene>
    <name evidence="2" type="ORF">C5C51_00470</name>
</gene>
<name>A0A2S5Y9Y2_9MICO</name>
<dbReference type="InterPro" id="IPR024535">
    <property type="entry name" value="RHGA/B-epi-like_pectate_lyase"/>
</dbReference>
<dbReference type="EMBL" id="PSWU01000001">
    <property type="protein sequence ID" value="PPI17140.1"/>
    <property type="molecule type" value="Genomic_DNA"/>
</dbReference>
<evidence type="ECO:0000313" key="2">
    <source>
        <dbReference type="EMBL" id="PPI17140.1"/>
    </source>
</evidence>
<comment type="caution">
    <text evidence="2">The sequence shown here is derived from an EMBL/GenBank/DDBJ whole genome shotgun (WGS) entry which is preliminary data.</text>
</comment>
<sequence>MDCELMPLFSAVTAELTRRGLITAPFGATLVSASTPTSSPIVHSEIDAAGGVAGLDNAGRIPTNLLPTKFLATSSNPGNSPVLEDELVYNVQHFGAQGDGSTDDLPAINAAIDGARDSYGGVVYFPRGIYCIAGSIGRASGLASIAFHGAGELSTRIRSLTNAPVVTGSFSTCRFNNLILDANGLGAPCVSAHLDKTVLDSLQLYGWTDYGMRLNDGTFGDLGLLNRIQRCSIDECTGTGIWTSYRMIDSWIVENNVGASYADISVEGGPIRILGNHLDGAPQLNIELRGNRRVTIANNIMEGARRQSLIYTMPPWLKEDLAEIQIVGNAISNGGKAAANTYPAITIAGVAPGMRTVGFNITGNIFACEDEGSGWTYCVEAVNARALSVLGNQWATGHLTNKPVRAVGSTGYEVSGNHGDNGVKKS</sequence>
<feature type="domain" description="Rhamnogalacturonase A/B/Epimerase-like pectate lyase" evidence="1">
    <location>
        <begin position="89"/>
        <end position="157"/>
    </location>
</feature>
<dbReference type="Gene3D" id="2.160.20.10">
    <property type="entry name" value="Single-stranded right-handed beta-helix, Pectin lyase-like"/>
    <property type="match status" value="1"/>
</dbReference>
<organism evidence="2 3">
    <name type="scientific">Rathayibacter toxicus</name>
    <dbReference type="NCBI Taxonomy" id="145458"/>
    <lineage>
        <taxon>Bacteria</taxon>
        <taxon>Bacillati</taxon>
        <taxon>Actinomycetota</taxon>
        <taxon>Actinomycetes</taxon>
        <taxon>Micrococcales</taxon>
        <taxon>Microbacteriaceae</taxon>
        <taxon>Rathayibacter</taxon>
    </lineage>
</organism>
<dbReference type="AlphaFoldDB" id="A0A2S5Y9Y2"/>
<evidence type="ECO:0000313" key="3">
    <source>
        <dbReference type="Proteomes" id="UP000237966"/>
    </source>
</evidence>
<dbReference type="Proteomes" id="UP000237966">
    <property type="component" value="Unassembled WGS sequence"/>
</dbReference>
<dbReference type="KEGG" id="rtc:APU90_05775"/>
<dbReference type="InterPro" id="IPR011050">
    <property type="entry name" value="Pectin_lyase_fold/virulence"/>
</dbReference>
<dbReference type="SUPFAM" id="SSF51126">
    <property type="entry name" value="Pectin lyase-like"/>
    <property type="match status" value="1"/>
</dbReference>
<dbReference type="OrthoDB" id="4595319at2"/>
<dbReference type="Pfam" id="PF12708">
    <property type="entry name" value="Pect-lyase_RHGA_epim"/>
    <property type="match status" value="1"/>
</dbReference>
<accession>A0A2S5Y9Y2</accession>
<evidence type="ECO:0000259" key="1">
    <source>
        <dbReference type="Pfam" id="PF12708"/>
    </source>
</evidence>